<dbReference type="InterPro" id="IPR050723">
    <property type="entry name" value="CFA/CMAS"/>
</dbReference>
<dbReference type="InterPro" id="IPR057206">
    <property type="entry name" value="DUF7884"/>
</dbReference>
<dbReference type="PIRSF" id="PIRSF003085">
    <property type="entry name" value="CMAS"/>
    <property type="match status" value="1"/>
</dbReference>
<evidence type="ECO:0000313" key="8">
    <source>
        <dbReference type="EMBL" id="EEG49516.1"/>
    </source>
</evidence>
<dbReference type="eggNOG" id="COG2230">
    <property type="taxonomic scope" value="Bacteria"/>
</dbReference>
<dbReference type="Pfam" id="PF02353">
    <property type="entry name" value="CMAS"/>
    <property type="match status" value="1"/>
</dbReference>
<dbReference type="GeneID" id="86820200"/>
<comment type="caution">
    <text evidence="8">The sequence shown here is derived from an EMBL/GenBank/DDBJ whole genome shotgun (WGS) entry which is preliminary data.</text>
</comment>
<evidence type="ECO:0000256" key="6">
    <source>
        <dbReference type="PIRSR" id="PIRSR003085-1"/>
    </source>
</evidence>
<evidence type="ECO:0000256" key="3">
    <source>
        <dbReference type="ARBA" id="ARBA00022679"/>
    </source>
</evidence>
<protein>
    <recommendedName>
        <fullName evidence="7">DUF7884 domain-containing protein</fullName>
    </recommendedName>
</protein>
<keyword evidence="3" id="KW-0808">Transferase</keyword>
<organism evidence="8 9">
    <name type="scientific">Blautia hydrogenotrophica (strain DSM 10507 / JCM 14656 / S5a33)</name>
    <name type="common">Ruminococcus hydrogenotrophicus</name>
    <dbReference type="NCBI Taxonomy" id="476272"/>
    <lineage>
        <taxon>Bacteria</taxon>
        <taxon>Bacillati</taxon>
        <taxon>Bacillota</taxon>
        <taxon>Clostridia</taxon>
        <taxon>Lachnospirales</taxon>
        <taxon>Lachnospiraceae</taxon>
        <taxon>Blautia</taxon>
    </lineage>
</organism>
<evidence type="ECO:0000313" key="9">
    <source>
        <dbReference type="Proteomes" id="UP000003100"/>
    </source>
</evidence>
<dbReference type="InterPro" id="IPR003333">
    <property type="entry name" value="CMAS"/>
</dbReference>
<dbReference type="PANTHER" id="PTHR43667:SF1">
    <property type="entry name" value="CYCLOPROPANE-FATTY-ACYL-PHOSPHOLIPID SYNTHASE"/>
    <property type="match status" value="1"/>
</dbReference>
<sequence>MKSALFYERSGNLNQFIENYLENIIPVPFEIETSEGISRLGEGVPRFTVTIKKMPSKKELMTSTSLTLGEAYMRGDLEVDRDLYEVLDLFMGKMDKFTTDKNALKSIIKTSMSKKNQRREVRSHYDIGNDFYELWLDETLSYSCGYFKTEEDTLYQAQINKVDHILEKLHLEKGMRLLDIGCGWGFLLKRAAKKYGVHGVGITLSEEQKKKFQEDIVREGMTDLLEVRLLDYRELEKSGMEFDRVVSVGMIEHVERGNYERFMRNVDAVLTPGGLFLLHYISALRENPGDAWIRKYIFPGGTIPSLREIINILPDYNFYTLDVESLRRHYNKTLLCWRENFRKCKDKVAADKGEDFARMWELYLASCAATFRNGIIDLHQILISKGVNNDLPMLRVV</sequence>
<dbReference type="PANTHER" id="PTHR43667">
    <property type="entry name" value="CYCLOPROPANE-FATTY-ACYL-PHOSPHOLIPID SYNTHASE"/>
    <property type="match status" value="1"/>
</dbReference>
<dbReference type="Gene3D" id="3.40.50.150">
    <property type="entry name" value="Vaccinia Virus protein VP39"/>
    <property type="match status" value="1"/>
</dbReference>
<accession>C0CL28</accession>
<dbReference type="Pfam" id="PF25371">
    <property type="entry name" value="DUF7884"/>
    <property type="match status" value="1"/>
</dbReference>
<dbReference type="GO" id="GO:0008610">
    <property type="term" value="P:lipid biosynthetic process"/>
    <property type="evidence" value="ECO:0007669"/>
    <property type="project" value="InterPro"/>
</dbReference>
<keyword evidence="4" id="KW-0949">S-adenosyl-L-methionine</keyword>
<reference evidence="8 9" key="2">
    <citation type="submission" date="2009-02" db="EMBL/GenBank/DDBJ databases">
        <title>Draft genome sequence of Blautia hydrogenotrophica DSM 10507 (Ruminococcus hydrogenotrophicus DSM 10507).</title>
        <authorList>
            <person name="Sudarsanam P."/>
            <person name="Ley R."/>
            <person name="Guruge J."/>
            <person name="Turnbaugh P.J."/>
            <person name="Mahowald M."/>
            <person name="Liep D."/>
            <person name="Gordon J."/>
        </authorList>
    </citation>
    <scope>NUCLEOTIDE SEQUENCE [LARGE SCALE GENOMIC DNA]</scope>
    <source>
        <strain evidence="9">DSM 10507 / JCM 14656 / S5a33</strain>
    </source>
</reference>
<proteinExistence type="inferred from homology"/>
<name>C0CL28_BLAHS</name>
<comment type="similarity">
    <text evidence="1">Belongs to the CFA/CMAS family.</text>
</comment>
<keyword evidence="5" id="KW-0443">Lipid metabolism</keyword>
<evidence type="ECO:0000256" key="4">
    <source>
        <dbReference type="ARBA" id="ARBA00022691"/>
    </source>
</evidence>
<reference evidence="8 9" key="1">
    <citation type="submission" date="2009-01" db="EMBL/GenBank/DDBJ databases">
        <authorList>
            <person name="Fulton L."/>
            <person name="Clifton S."/>
            <person name="Fulton B."/>
            <person name="Xu J."/>
            <person name="Minx P."/>
            <person name="Pepin K.H."/>
            <person name="Johnson M."/>
            <person name="Bhonagiri V."/>
            <person name="Nash W.E."/>
            <person name="Mardis E.R."/>
            <person name="Wilson R.K."/>
        </authorList>
    </citation>
    <scope>NUCLEOTIDE SEQUENCE [LARGE SCALE GENOMIC DNA]</scope>
    <source>
        <strain evidence="9">DSM 10507 / JCM 14656 / S5a33</strain>
    </source>
</reference>
<evidence type="ECO:0000256" key="1">
    <source>
        <dbReference type="ARBA" id="ARBA00010815"/>
    </source>
</evidence>
<evidence type="ECO:0000256" key="2">
    <source>
        <dbReference type="ARBA" id="ARBA00022603"/>
    </source>
</evidence>
<dbReference type="Proteomes" id="UP000003100">
    <property type="component" value="Unassembled WGS sequence"/>
</dbReference>
<dbReference type="GO" id="GO:0032259">
    <property type="term" value="P:methylation"/>
    <property type="evidence" value="ECO:0007669"/>
    <property type="project" value="UniProtKB-KW"/>
</dbReference>
<evidence type="ECO:0000256" key="5">
    <source>
        <dbReference type="ARBA" id="ARBA00023098"/>
    </source>
</evidence>
<dbReference type="AlphaFoldDB" id="C0CL28"/>
<dbReference type="PATRIC" id="fig|476272.21.peg.2898"/>
<dbReference type="HOGENOM" id="CLU_026434_6_2_9"/>
<feature type="active site" evidence="6">
    <location>
        <position position="367"/>
    </location>
</feature>
<evidence type="ECO:0000259" key="7">
    <source>
        <dbReference type="Pfam" id="PF25371"/>
    </source>
</evidence>
<keyword evidence="2" id="KW-0489">Methyltransferase</keyword>
<keyword evidence="9" id="KW-1185">Reference proteome</keyword>
<dbReference type="SUPFAM" id="SSF53335">
    <property type="entry name" value="S-adenosyl-L-methionine-dependent methyltransferases"/>
    <property type="match status" value="1"/>
</dbReference>
<feature type="domain" description="DUF7884" evidence="7">
    <location>
        <begin position="17"/>
        <end position="101"/>
    </location>
</feature>
<dbReference type="InterPro" id="IPR029063">
    <property type="entry name" value="SAM-dependent_MTases_sf"/>
</dbReference>
<dbReference type="RefSeq" id="WP_005947766.1">
    <property type="nucleotide sequence ID" value="NZ_CP136423.1"/>
</dbReference>
<gene>
    <name evidence="8" type="ORF">RUMHYD_01549</name>
</gene>
<dbReference type="GO" id="GO:0008168">
    <property type="term" value="F:methyltransferase activity"/>
    <property type="evidence" value="ECO:0007669"/>
    <property type="project" value="UniProtKB-KW"/>
</dbReference>
<dbReference type="CDD" id="cd02440">
    <property type="entry name" value="AdoMet_MTases"/>
    <property type="match status" value="1"/>
</dbReference>
<dbReference type="EMBL" id="ACBZ01000076">
    <property type="protein sequence ID" value="EEG49516.1"/>
    <property type="molecule type" value="Genomic_DNA"/>
</dbReference>